<organism evidence="1 2">
    <name type="scientific">Actinocrinis puniceicyclus</name>
    <dbReference type="NCBI Taxonomy" id="977794"/>
    <lineage>
        <taxon>Bacteria</taxon>
        <taxon>Bacillati</taxon>
        <taxon>Actinomycetota</taxon>
        <taxon>Actinomycetes</taxon>
        <taxon>Catenulisporales</taxon>
        <taxon>Actinospicaceae</taxon>
        <taxon>Actinocrinis</taxon>
    </lineage>
</organism>
<dbReference type="Proteomes" id="UP000677913">
    <property type="component" value="Unassembled WGS sequence"/>
</dbReference>
<evidence type="ECO:0000313" key="2">
    <source>
        <dbReference type="Proteomes" id="UP000677913"/>
    </source>
</evidence>
<dbReference type="AlphaFoldDB" id="A0A8J8BCT2"/>
<name>A0A8J8BCT2_9ACTN</name>
<sequence length="104" mass="11110">MIVPLDPTRPLIAMGGAAPQVDRETGAQALDRNTKEPLYDVQVVMPTDDGQPLAMRVTVPQSGLAEQVELGSMVKAAGLTLVTDVKNGKAWYMYRASALTVVRG</sequence>
<dbReference type="EMBL" id="JAGSXH010000007">
    <property type="protein sequence ID" value="MBS2962094.1"/>
    <property type="molecule type" value="Genomic_DNA"/>
</dbReference>
<gene>
    <name evidence="1" type="ORF">KGA66_03475</name>
</gene>
<reference evidence="1" key="1">
    <citation type="submission" date="2021-04" db="EMBL/GenBank/DDBJ databases">
        <title>Genome based classification of Actinospica acidithermotolerans sp. nov., an actinobacterium isolated from an Indonesian hot spring.</title>
        <authorList>
            <person name="Kusuma A.B."/>
            <person name="Putra K.E."/>
            <person name="Nafisah S."/>
            <person name="Loh J."/>
            <person name="Nouioui I."/>
            <person name="Goodfellow M."/>
        </authorList>
    </citation>
    <scope>NUCLEOTIDE SEQUENCE</scope>
    <source>
        <strain evidence="1">DSM 45618</strain>
    </source>
</reference>
<dbReference type="RefSeq" id="WP_211464394.1">
    <property type="nucleotide sequence ID" value="NZ_JAGSXH010000007.1"/>
</dbReference>
<evidence type="ECO:0000313" key="1">
    <source>
        <dbReference type="EMBL" id="MBS2962094.1"/>
    </source>
</evidence>
<comment type="caution">
    <text evidence="1">The sequence shown here is derived from an EMBL/GenBank/DDBJ whole genome shotgun (WGS) entry which is preliminary data.</text>
</comment>
<accession>A0A8J8BCT2</accession>
<protein>
    <submittedName>
        <fullName evidence="1">Uncharacterized protein</fullName>
    </submittedName>
</protein>
<proteinExistence type="predicted"/>
<keyword evidence="2" id="KW-1185">Reference proteome</keyword>